<feature type="compositionally biased region" description="Basic and acidic residues" evidence="1">
    <location>
        <begin position="70"/>
        <end position="79"/>
    </location>
</feature>
<organism evidence="2 3">
    <name type="scientific">Carpinus fangiana</name>
    <dbReference type="NCBI Taxonomy" id="176857"/>
    <lineage>
        <taxon>Eukaryota</taxon>
        <taxon>Viridiplantae</taxon>
        <taxon>Streptophyta</taxon>
        <taxon>Embryophyta</taxon>
        <taxon>Tracheophyta</taxon>
        <taxon>Spermatophyta</taxon>
        <taxon>Magnoliopsida</taxon>
        <taxon>eudicotyledons</taxon>
        <taxon>Gunneridae</taxon>
        <taxon>Pentapetalae</taxon>
        <taxon>rosids</taxon>
        <taxon>fabids</taxon>
        <taxon>Fagales</taxon>
        <taxon>Betulaceae</taxon>
        <taxon>Carpinus</taxon>
    </lineage>
</organism>
<reference evidence="2 3" key="1">
    <citation type="submission" date="2019-06" db="EMBL/GenBank/DDBJ databases">
        <title>A chromosomal-level reference genome of Carpinus fangiana (Coryloideae, Betulaceae).</title>
        <authorList>
            <person name="Yang X."/>
            <person name="Wang Z."/>
            <person name="Zhang L."/>
            <person name="Hao G."/>
            <person name="Liu J."/>
            <person name="Yang Y."/>
        </authorList>
    </citation>
    <scope>NUCLEOTIDE SEQUENCE [LARGE SCALE GENOMIC DNA]</scope>
    <source>
        <strain evidence="2">Cfa_2016G</strain>
        <tissue evidence="2">Leaf</tissue>
    </source>
</reference>
<dbReference type="EMBL" id="CM017327">
    <property type="protein sequence ID" value="KAE8099500.1"/>
    <property type="molecule type" value="Genomic_DNA"/>
</dbReference>
<proteinExistence type="predicted"/>
<dbReference type="AlphaFoldDB" id="A0A5N6RMZ0"/>
<keyword evidence="3" id="KW-1185">Reference proteome</keyword>
<feature type="compositionally biased region" description="Polar residues" evidence="1">
    <location>
        <begin position="87"/>
        <end position="96"/>
    </location>
</feature>
<feature type="compositionally biased region" description="Basic and acidic residues" evidence="1">
    <location>
        <begin position="48"/>
        <end position="58"/>
    </location>
</feature>
<sequence>MPQWDSNTNPSVQSEQEMGSIGVGRPENRPYERSKSEKEMGSIGVGRLESRPYERSESEQEMGSIGVGRPESRPYERSEITQMPHWDSNSNPFVQSEDSKHNMGSTGVGRPEKRPNKSSVAPPKKIPAPRPITSKKGVAKGKRVVKDAVDEAHAKRSKVKPNWKC</sequence>
<evidence type="ECO:0000313" key="2">
    <source>
        <dbReference type="EMBL" id="KAE8099500.1"/>
    </source>
</evidence>
<feature type="compositionally biased region" description="Polar residues" evidence="1">
    <location>
        <begin position="1"/>
        <end position="17"/>
    </location>
</feature>
<protein>
    <submittedName>
        <fullName evidence="2">Uncharacterized protein</fullName>
    </submittedName>
</protein>
<feature type="compositionally biased region" description="Basic and acidic residues" evidence="1">
    <location>
        <begin position="26"/>
        <end position="40"/>
    </location>
</feature>
<name>A0A5N6RMZ0_9ROSI</name>
<accession>A0A5N6RMZ0</accession>
<feature type="region of interest" description="Disordered" evidence="1">
    <location>
        <begin position="1"/>
        <end position="145"/>
    </location>
</feature>
<evidence type="ECO:0000313" key="3">
    <source>
        <dbReference type="Proteomes" id="UP000327013"/>
    </source>
</evidence>
<gene>
    <name evidence="2" type="ORF">FH972_017480</name>
</gene>
<evidence type="ECO:0000256" key="1">
    <source>
        <dbReference type="SAM" id="MobiDB-lite"/>
    </source>
</evidence>
<dbReference type="Proteomes" id="UP000327013">
    <property type="component" value="Chromosome 7"/>
</dbReference>